<accession>A0A5C3MKE5</accession>
<dbReference type="EMBL" id="ML213594">
    <property type="protein sequence ID" value="TFK41621.1"/>
    <property type="molecule type" value="Genomic_DNA"/>
</dbReference>
<organism evidence="1 2">
    <name type="scientific">Crucibulum laeve</name>
    <dbReference type="NCBI Taxonomy" id="68775"/>
    <lineage>
        <taxon>Eukaryota</taxon>
        <taxon>Fungi</taxon>
        <taxon>Dikarya</taxon>
        <taxon>Basidiomycota</taxon>
        <taxon>Agaricomycotina</taxon>
        <taxon>Agaricomycetes</taxon>
        <taxon>Agaricomycetidae</taxon>
        <taxon>Agaricales</taxon>
        <taxon>Agaricineae</taxon>
        <taxon>Nidulariaceae</taxon>
        <taxon>Crucibulum</taxon>
    </lineage>
</organism>
<keyword evidence="2" id="KW-1185">Reference proteome</keyword>
<gene>
    <name evidence="1" type="ORF">BDQ12DRAFT_720460</name>
</gene>
<dbReference type="Proteomes" id="UP000308652">
    <property type="component" value="Unassembled WGS sequence"/>
</dbReference>
<name>A0A5C3MKE5_9AGAR</name>
<sequence>MDSYEAEPNSFMSTVDPALLQTVEYSEAWACLQFRSQTTLSLSADNVPADIQWMDGSFKPKKDYMGESGGCLYIVQKSQLVEEDVWQITIHQFASTRFQDRKSDSWTFLLSYLPENVALDPERQVAVFARSINGSTGKIDICAFATGELMLPTYEWDATEEYESIIAQLEIKHELVAIHLRQGVIRKSASGIPGPSQMLFYNFNLRTLLHLPVDGSLVWGFQFVDQHKILILERSKRPIKDRESRMPRLRLLSMQFVPKFKIVGDSTSPYTIEVPQLVDQAIDRVYLIPNISAATIEEAIQCAPVYDVPEDRLIGLLYQYRKSGIEKHELVVLVNLQELLKSRVPNFMHMDASYVTGHEFKLCGRRLIWRSGDILSSVIHIQDFNPNATALYLGPSGYSEFRSVHDQSWITTAISKENRTTPENKSMYTKTNVRAGIKRLFPTQDNLVMIIDGIYMGAAAHPLMVWACNIELSKPVERPIAMFDDICYEDILGFQGDYSPPVSYNY</sequence>
<evidence type="ECO:0000313" key="1">
    <source>
        <dbReference type="EMBL" id="TFK41621.1"/>
    </source>
</evidence>
<protein>
    <submittedName>
        <fullName evidence="1">Uncharacterized protein</fullName>
    </submittedName>
</protein>
<evidence type="ECO:0000313" key="2">
    <source>
        <dbReference type="Proteomes" id="UP000308652"/>
    </source>
</evidence>
<dbReference type="AlphaFoldDB" id="A0A5C3MKE5"/>
<proteinExistence type="predicted"/>
<reference evidence="1 2" key="1">
    <citation type="journal article" date="2019" name="Nat. Ecol. Evol.">
        <title>Megaphylogeny resolves global patterns of mushroom evolution.</title>
        <authorList>
            <person name="Varga T."/>
            <person name="Krizsan K."/>
            <person name="Foldi C."/>
            <person name="Dima B."/>
            <person name="Sanchez-Garcia M."/>
            <person name="Sanchez-Ramirez S."/>
            <person name="Szollosi G.J."/>
            <person name="Szarkandi J.G."/>
            <person name="Papp V."/>
            <person name="Albert L."/>
            <person name="Andreopoulos W."/>
            <person name="Angelini C."/>
            <person name="Antonin V."/>
            <person name="Barry K.W."/>
            <person name="Bougher N.L."/>
            <person name="Buchanan P."/>
            <person name="Buyck B."/>
            <person name="Bense V."/>
            <person name="Catcheside P."/>
            <person name="Chovatia M."/>
            <person name="Cooper J."/>
            <person name="Damon W."/>
            <person name="Desjardin D."/>
            <person name="Finy P."/>
            <person name="Geml J."/>
            <person name="Haridas S."/>
            <person name="Hughes K."/>
            <person name="Justo A."/>
            <person name="Karasinski D."/>
            <person name="Kautmanova I."/>
            <person name="Kiss B."/>
            <person name="Kocsube S."/>
            <person name="Kotiranta H."/>
            <person name="LaButti K.M."/>
            <person name="Lechner B.E."/>
            <person name="Liimatainen K."/>
            <person name="Lipzen A."/>
            <person name="Lukacs Z."/>
            <person name="Mihaltcheva S."/>
            <person name="Morgado L.N."/>
            <person name="Niskanen T."/>
            <person name="Noordeloos M.E."/>
            <person name="Ohm R.A."/>
            <person name="Ortiz-Santana B."/>
            <person name="Ovrebo C."/>
            <person name="Racz N."/>
            <person name="Riley R."/>
            <person name="Savchenko A."/>
            <person name="Shiryaev A."/>
            <person name="Soop K."/>
            <person name="Spirin V."/>
            <person name="Szebenyi C."/>
            <person name="Tomsovsky M."/>
            <person name="Tulloss R.E."/>
            <person name="Uehling J."/>
            <person name="Grigoriev I.V."/>
            <person name="Vagvolgyi C."/>
            <person name="Papp T."/>
            <person name="Martin F.M."/>
            <person name="Miettinen O."/>
            <person name="Hibbett D.S."/>
            <person name="Nagy L.G."/>
        </authorList>
    </citation>
    <scope>NUCLEOTIDE SEQUENCE [LARGE SCALE GENOMIC DNA]</scope>
    <source>
        <strain evidence="1 2">CBS 166.37</strain>
    </source>
</reference>